<evidence type="ECO:0000313" key="1">
    <source>
        <dbReference type="EMBL" id="MDX8033824.1"/>
    </source>
</evidence>
<dbReference type="Proteomes" id="UP001285521">
    <property type="component" value="Unassembled WGS sequence"/>
</dbReference>
<dbReference type="EMBL" id="JAXAVW010000023">
    <property type="protein sequence ID" value="MDX8033824.1"/>
    <property type="molecule type" value="Genomic_DNA"/>
</dbReference>
<reference evidence="1 2" key="1">
    <citation type="submission" date="2023-11" db="EMBL/GenBank/DDBJ databases">
        <title>Lentzea sokolovensis, sp. nov., Lentzea kristufkii, sp. nov., and Lentzea miocenensis, sp. nov., rare actinobacteria from Sokolov Coal Basin, Miocene lacustrine sediment, Czech Republic.</title>
        <authorList>
            <person name="Lara A."/>
            <person name="Kotroba L."/>
            <person name="Nouioui I."/>
            <person name="Neumann-Schaal M."/>
            <person name="Mast Y."/>
            <person name="Chronakova A."/>
        </authorList>
    </citation>
    <scope>NUCLEOTIDE SEQUENCE [LARGE SCALE GENOMIC DNA]</scope>
    <source>
        <strain evidence="1 2">BCCO 10_0856</strain>
    </source>
</reference>
<dbReference type="RefSeq" id="WP_319968849.1">
    <property type="nucleotide sequence ID" value="NZ_JAXAVW010000023.1"/>
</dbReference>
<organism evidence="1 2">
    <name type="scientific">Lentzea miocenica</name>
    <dbReference type="NCBI Taxonomy" id="3095431"/>
    <lineage>
        <taxon>Bacteria</taxon>
        <taxon>Bacillati</taxon>
        <taxon>Actinomycetota</taxon>
        <taxon>Actinomycetes</taxon>
        <taxon>Pseudonocardiales</taxon>
        <taxon>Pseudonocardiaceae</taxon>
        <taxon>Lentzea</taxon>
    </lineage>
</organism>
<accession>A0ABU4T6P0</accession>
<evidence type="ECO:0000313" key="2">
    <source>
        <dbReference type="Proteomes" id="UP001285521"/>
    </source>
</evidence>
<comment type="caution">
    <text evidence="1">The sequence shown here is derived from an EMBL/GenBank/DDBJ whole genome shotgun (WGS) entry which is preliminary data.</text>
</comment>
<name>A0ABU4T6P0_9PSEU</name>
<reference evidence="1 2" key="2">
    <citation type="submission" date="2023-11" db="EMBL/GenBank/DDBJ databases">
        <authorList>
            <person name="Lara A.C."/>
            <person name="Chronakova A."/>
        </authorList>
    </citation>
    <scope>NUCLEOTIDE SEQUENCE [LARGE SCALE GENOMIC DNA]</scope>
    <source>
        <strain evidence="1 2">BCCO 10_0856</strain>
    </source>
</reference>
<proteinExistence type="predicted"/>
<protein>
    <submittedName>
        <fullName evidence="1">Uncharacterized protein</fullName>
    </submittedName>
</protein>
<sequence length="162" mass="17584">MTEFDGTWVVTHGAHMAWRYARSVQPALADMRAALDAGNWALCVESCALALRAIVFCHHVGEGVSGSPTEVELQLLLALDERPAAVALRDLPWSVHANETDARAAVDAVERHDEELRAALPFDMPVIRTAGGYGPTVRVTATVGKWRADRGMGPVSWNREGL</sequence>
<keyword evidence="2" id="KW-1185">Reference proteome</keyword>
<gene>
    <name evidence="1" type="ORF">SK803_26685</name>
</gene>